<sequence>MGSHTASYQAEDLIQLFNQCFLQTYRTRLAASEGEPLYLPAADPQGTHQILFAYGYFRSALHEISHWCIAGSARRLQEDYGYWYAPDGRTKAQQAAFARVEVNPQALELILTTATGHPFCVSLDNLASPPTASEYQSFQLAVYQKAVAYLQTPTSLPARGATFFHALCAHYQRQPTQVYQQIVQALASIRHLSPP</sequence>
<dbReference type="InterPro" id="IPR007411">
    <property type="entry name" value="EpmC"/>
</dbReference>
<accession>A0A1H6SU35</accession>
<gene>
    <name evidence="1" type="ORF">SAMN05421831_10853</name>
</gene>
<organism evidence="1 2">
    <name type="scientific">Allopseudospirillum japonicum</name>
    <dbReference type="NCBI Taxonomy" id="64971"/>
    <lineage>
        <taxon>Bacteria</taxon>
        <taxon>Pseudomonadati</taxon>
        <taxon>Pseudomonadota</taxon>
        <taxon>Gammaproteobacteria</taxon>
        <taxon>Oceanospirillales</taxon>
        <taxon>Oceanospirillaceae</taxon>
        <taxon>Allopseudospirillum</taxon>
    </lineage>
</organism>
<name>A0A1H6SU35_9GAMM</name>
<dbReference type="RefSeq" id="WP_093310134.1">
    <property type="nucleotide sequence ID" value="NZ_FNYH01000008.1"/>
</dbReference>
<reference evidence="2" key="1">
    <citation type="submission" date="2016-10" db="EMBL/GenBank/DDBJ databases">
        <authorList>
            <person name="Varghese N."/>
            <person name="Submissions S."/>
        </authorList>
    </citation>
    <scope>NUCLEOTIDE SEQUENCE [LARGE SCALE GENOMIC DNA]</scope>
    <source>
        <strain evidence="2">DSM 7165</strain>
    </source>
</reference>
<dbReference type="Pfam" id="PF04315">
    <property type="entry name" value="EpmC"/>
    <property type="match status" value="1"/>
</dbReference>
<dbReference type="EMBL" id="FNYH01000008">
    <property type="protein sequence ID" value="SEI71271.1"/>
    <property type="molecule type" value="Genomic_DNA"/>
</dbReference>
<evidence type="ECO:0000313" key="2">
    <source>
        <dbReference type="Proteomes" id="UP000242999"/>
    </source>
</evidence>
<evidence type="ECO:0000313" key="1">
    <source>
        <dbReference type="EMBL" id="SEI71271.1"/>
    </source>
</evidence>
<dbReference type="OrthoDB" id="5298591at2"/>
<keyword evidence="2" id="KW-1185">Reference proteome</keyword>
<dbReference type="Proteomes" id="UP000242999">
    <property type="component" value="Unassembled WGS sequence"/>
</dbReference>
<protein>
    <recommendedName>
        <fullName evidence="3">Elongation factor P hydroxylase</fullName>
    </recommendedName>
</protein>
<dbReference type="STRING" id="64971.SAMN05421831_10853"/>
<evidence type="ECO:0008006" key="3">
    <source>
        <dbReference type="Google" id="ProtNLM"/>
    </source>
</evidence>
<proteinExistence type="predicted"/>
<dbReference type="AlphaFoldDB" id="A0A1H6SU35"/>